<dbReference type="EMBL" id="BDIP01006747">
    <property type="protein sequence ID" value="GIQ90840.1"/>
    <property type="molecule type" value="Genomic_DNA"/>
</dbReference>
<feature type="non-terminal residue" evidence="1">
    <location>
        <position position="1"/>
    </location>
</feature>
<sequence length="217" mass="24037">LYPCTTLCFSHSPSRPVTADTVTTHSGHIAYLWMDPVNAPPARRKDESRGLDVVKSDMMEALGMQQMMQPPKKRHVNRGDAIESYVTNFCVQVLSPGSRDSCAKVSAVVGAMGSGKSSFMVQSFFSFFGLPYGASQKEVDPYPLIKSAASTLYEKLSRRVPVSGEIPWSRDDAKQLLFCTLYLFLSGRVFYMDAGLASNLGSFPMTLYRTLQYDETP</sequence>
<dbReference type="Proteomes" id="UP000265618">
    <property type="component" value="Unassembled WGS sequence"/>
</dbReference>
<organism evidence="1 2">
    <name type="scientific">Kipferlia bialata</name>
    <dbReference type="NCBI Taxonomy" id="797122"/>
    <lineage>
        <taxon>Eukaryota</taxon>
        <taxon>Metamonada</taxon>
        <taxon>Carpediemonas-like organisms</taxon>
        <taxon>Kipferlia</taxon>
    </lineage>
</organism>
<evidence type="ECO:0000313" key="2">
    <source>
        <dbReference type="Proteomes" id="UP000265618"/>
    </source>
</evidence>
<dbReference type="AlphaFoldDB" id="A0A9K3GQE9"/>
<feature type="non-terminal residue" evidence="1">
    <location>
        <position position="217"/>
    </location>
</feature>
<accession>A0A9K3GQE9</accession>
<reference evidence="1 2" key="1">
    <citation type="journal article" date="2018" name="PLoS ONE">
        <title>The draft genome of Kipferlia bialata reveals reductive genome evolution in fornicate parasites.</title>
        <authorList>
            <person name="Tanifuji G."/>
            <person name="Takabayashi S."/>
            <person name="Kume K."/>
            <person name="Takagi M."/>
            <person name="Nakayama T."/>
            <person name="Kamikawa R."/>
            <person name="Inagaki Y."/>
            <person name="Hashimoto T."/>
        </authorList>
    </citation>
    <scope>NUCLEOTIDE SEQUENCE [LARGE SCALE GENOMIC DNA]</scope>
    <source>
        <strain evidence="1">NY0173</strain>
    </source>
</reference>
<name>A0A9K3GQE9_9EUKA</name>
<comment type="caution">
    <text evidence="1">The sequence shown here is derived from an EMBL/GenBank/DDBJ whole genome shotgun (WGS) entry which is preliminary data.</text>
</comment>
<proteinExistence type="predicted"/>
<gene>
    <name evidence="1" type="ORF">KIPB_013794</name>
</gene>
<protein>
    <submittedName>
        <fullName evidence="1">Uncharacterized protein</fullName>
    </submittedName>
</protein>
<evidence type="ECO:0000313" key="1">
    <source>
        <dbReference type="EMBL" id="GIQ90840.1"/>
    </source>
</evidence>
<keyword evidence="2" id="KW-1185">Reference proteome</keyword>